<feature type="transmembrane region" description="Helical" evidence="1">
    <location>
        <begin position="84"/>
        <end position="110"/>
    </location>
</feature>
<accession>A0A853I4Y6</accession>
<dbReference type="GO" id="GO:0005886">
    <property type="term" value="C:plasma membrane"/>
    <property type="evidence" value="ECO:0007669"/>
    <property type="project" value="UniProtKB-ARBA"/>
</dbReference>
<dbReference type="InterPro" id="IPR032816">
    <property type="entry name" value="VTT_dom"/>
</dbReference>
<evidence type="ECO:0000256" key="1">
    <source>
        <dbReference type="SAM" id="Phobius"/>
    </source>
</evidence>
<keyword evidence="1" id="KW-0472">Membrane</keyword>
<feature type="transmembrane region" description="Helical" evidence="1">
    <location>
        <begin position="116"/>
        <end position="139"/>
    </location>
</feature>
<name>A0A853I4Y6_9GAMM</name>
<reference evidence="3 4" key="1">
    <citation type="submission" date="2020-07" db="EMBL/GenBank/DDBJ databases">
        <title>Endozoicomonas sp. nov., isolated from sediment.</title>
        <authorList>
            <person name="Gu T."/>
        </authorList>
    </citation>
    <scope>NUCLEOTIDE SEQUENCE [LARGE SCALE GENOMIC DNA]</scope>
    <source>
        <strain evidence="3 4">SM1973</strain>
    </source>
</reference>
<comment type="caution">
    <text evidence="3">The sequence shown here is derived from an EMBL/GenBank/DDBJ whole genome shotgun (WGS) entry which is preliminary data.</text>
</comment>
<dbReference type="Pfam" id="PF09335">
    <property type="entry name" value="VTT_dom"/>
    <property type="match status" value="1"/>
</dbReference>
<feature type="transmembrane region" description="Helical" evidence="1">
    <location>
        <begin position="38"/>
        <end position="63"/>
    </location>
</feature>
<feature type="domain" description="VTT" evidence="2">
    <location>
        <begin position="36"/>
        <end position="137"/>
    </location>
</feature>
<evidence type="ECO:0000313" key="3">
    <source>
        <dbReference type="EMBL" id="NYZ66632.1"/>
    </source>
</evidence>
<keyword evidence="4" id="KW-1185">Reference proteome</keyword>
<keyword evidence="1" id="KW-1133">Transmembrane helix</keyword>
<sequence>MLDYLLIFFSAFMAATILPFYSEVLVAAQILKEPKAWFLIWLVASTGNTLGAVVNWILGRYLLHYQDRRWFPFKQKQLSKAQHWFQKYGVWSLLMAWAPIVGDALTFIAGLMKVRFWIFFLLTLIGKSVRYAVVAYFTIITLT</sequence>
<evidence type="ECO:0000313" key="4">
    <source>
        <dbReference type="Proteomes" id="UP000569732"/>
    </source>
</evidence>
<dbReference type="Proteomes" id="UP000569732">
    <property type="component" value="Unassembled WGS sequence"/>
</dbReference>
<dbReference type="PANTHER" id="PTHR42709">
    <property type="entry name" value="ALKALINE PHOSPHATASE LIKE PROTEIN"/>
    <property type="match status" value="1"/>
</dbReference>
<dbReference type="EMBL" id="JACCKB010000016">
    <property type="protein sequence ID" value="NYZ66632.1"/>
    <property type="molecule type" value="Genomic_DNA"/>
</dbReference>
<keyword evidence="1" id="KW-0812">Transmembrane</keyword>
<organism evidence="3 4">
    <name type="scientific">Spartinivicinus marinus</name>
    <dbReference type="NCBI Taxonomy" id="2994442"/>
    <lineage>
        <taxon>Bacteria</taxon>
        <taxon>Pseudomonadati</taxon>
        <taxon>Pseudomonadota</taxon>
        <taxon>Gammaproteobacteria</taxon>
        <taxon>Oceanospirillales</taxon>
        <taxon>Zooshikellaceae</taxon>
        <taxon>Spartinivicinus</taxon>
    </lineage>
</organism>
<proteinExistence type="predicted"/>
<dbReference type="PANTHER" id="PTHR42709:SF4">
    <property type="entry name" value="INNER MEMBRANE PROTEIN YQAA"/>
    <property type="match status" value="1"/>
</dbReference>
<dbReference type="InterPro" id="IPR051311">
    <property type="entry name" value="DedA_domain"/>
</dbReference>
<dbReference type="AlphaFoldDB" id="A0A853I4Y6"/>
<protein>
    <submittedName>
        <fullName evidence="3">DedA family protein</fullName>
    </submittedName>
</protein>
<gene>
    <name evidence="3" type="ORF">H0A36_11490</name>
</gene>
<evidence type="ECO:0000259" key="2">
    <source>
        <dbReference type="Pfam" id="PF09335"/>
    </source>
</evidence>